<dbReference type="OrthoDB" id="10503088at2759"/>
<dbReference type="EMBL" id="KL142369">
    <property type="protein sequence ID" value="KDR82653.1"/>
    <property type="molecule type" value="Genomic_DNA"/>
</dbReference>
<evidence type="ECO:0000313" key="2">
    <source>
        <dbReference type="Proteomes" id="UP000027222"/>
    </source>
</evidence>
<proteinExistence type="predicted"/>
<dbReference type="HOGENOM" id="CLU_2606199_0_0_1"/>
<accession>A0A067TUJ6</accession>
<keyword evidence="2" id="KW-1185">Reference proteome</keyword>
<reference evidence="2" key="1">
    <citation type="journal article" date="2014" name="Proc. Natl. Acad. Sci. U.S.A.">
        <title>Extensive sampling of basidiomycete genomes demonstrates inadequacy of the white-rot/brown-rot paradigm for wood decay fungi.</title>
        <authorList>
            <person name="Riley R."/>
            <person name="Salamov A.A."/>
            <person name="Brown D.W."/>
            <person name="Nagy L.G."/>
            <person name="Floudas D."/>
            <person name="Held B.W."/>
            <person name="Levasseur A."/>
            <person name="Lombard V."/>
            <person name="Morin E."/>
            <person name="Otillar R."/>
            <person name="Lindquist E.A."/>
            <person name="Sun H."/>
            <person name="LaButti K.M."/>
            <person name="Schmutz J."/>
            <person name="Jabbour D."/>
            <person name="Luo H."/>
            <person name="Baker S.E."/>
            <person name="Pisabarro A.G."/>
            <person name="Walton J.D."/>
            <person name="Blanchette R.A."/>
            <person name="Henrissat B."/>
            <person name="Martin F."/>
            <person name="Cullen D."/>
            <person name="Hibbett D.S."/>
            <person name="Grigoriev I.V."/>
        </authorList>
    </citation>
    <scope>NUCLEOTIDE SEQUENCE [LARGE SCALE GENOMIC DNA]</scope>
    <source>
        <strain evidence="2">CBS 339.88</strain>
    </source>
</reference>
<protein>
    <submittedName>
        <fullName evidence="1">Uncharacterized protein</fullName>
    </submittedName>
</protein>
<evidence type="ECO:0000313" key="1">
    <source>
        <dbReference type="EMBL" id="KDR82653.1"/>
    </source>
</evidence>
<dbReference type="Proteomes" id="UP000027222">
    <property type="component" value="Unassembled WGS sequence"/>
</dbReference>
<sequence>MANDGRSLMSSLVHVFTQMANTPLVELESSSRPTAIPLKTFSSRTGPSFEFYSEFTISSPRHSRRSSLDWLDVSARPGH</sequence>
<gene>
    <name evidence="1" type="ORF">GALMADRAFT_238106</name>
</gene>
<organism evidence="1 2">
    <name type="scientific">Galerina marginata (strain CBS 339.88)</name>
    <dbReference type="NCBI Taxonomy" id="685588"/>
    <lineage>
        <taxon>Eukaryota</taxon>
        <taxon>Fungi</taxon>
        <taxon>Dikarya</taxon>
        <taxon>Basidiomycota</taxon>
        <taxon>Agaricomycotina</taxon>
        <taxon>Agaricomycetes</taxon>
        <taxon>Agaricomycetidae</taxon>
        <taxon>Agaricales</taxon>
        <taxon>Agaricineae</taxon>
        <taxon>Strophariaceae</taxon>
        <taxon>Galerina</taxon>
    </lineage>
</organism>
<name>A0A067TUJ6_GALM3</name>
<dbReference type="AlphaFoldDB" id="A0A067TUJ6"/>